<dbReference type="CDD" id="cd00067">
    <property type="entry name" value="GAL4"/>
    <property type="match status" value="1"/>
</dbReference>
<organism evidence="2 3">
    <name type="scientific">Sphaerobolus stellatus (strain SS14)</name>
    <dbReference type="NCBI Taxonomy" id="990650"/>
    <lineage>
        <taxon>Eukaryota</taxon>
        <taxon>Fungi</taxon>
        <taxon>Dikarya</taxon>
        <taxon>Basidiomycota</taxon>
        <taxon>Agaricomycotina</taxon>
        <taxon>Agaricomycetes</taxon>
        <taxon>Phallomycetidae</taxon>
        <taxon>Geastrales</taxon>
        <taxon>Sphaerobolaceae</taxon>
        <taxon>Sphaerobolus</taxon>
    </lineage>
</organism>
<dbReference type="InterPro" id="IPR036864">
    <property type="entry name" value="Zn2-C6_fun-type_DNA-bd_sf"/>
</dbReference>
<dbReference type="EMBL" id="KN837342">
    <property type="protein sequence ID" value="KIJ27244.1"/>
    <property type="molecule type" value="Genomic_DNA"/>
</dbReference>
<gene>
    <name evidence="2" type="ORF">M422DRAFT_271621</name>
</gene>
<dbReference type="InterPro" id="IPR001138">
    <property type="entry name" value="Zn2Cys6_DnaBD"/>
</dbReference>
<evidence type="ECO:0000313" key="3">
    <source>
        <dbReference type="Proteomes" id="UP000054279"/>
    </source>
</evidence>
<proteinExistence type="predicted"/>
<sequence>MSVATSSSKPTTTTAILYKTSKDAPHLPLVEKWDLTKIEGWLEYLDMERETMITGYWRGYDKEHDELEEHYVALVRKEAKEEIKWKSKVEKKKKKSKPTVPVASGSGKNKGKGKAEEVVDSESETDTEFQETCVGCEQAKVKCVFMHATNGKKVACDRCVHHKTNCTYQSLQDLVVWVMLKNISKSLINLDVKAGNRNHLEAKGIYHRYHLQMLDGLQWSLDQLMKADELDLRLQTLEQCFQDSSSVSEDLQNGIFHSRACIIERYNKVTLTCGAQMKQFVARYKLGKSCICQGTLLDFHPEYFCPELPLASSTLWKRFHAGFTLSTFVDSCGRRVGGLVGDSGHLVKGICACSRSA</sequence>
<evidence type="ECO:0000256" key="1">
    <source>
        <dbReference type="SAM" id="MobiDB-lite"/>
    </source>
</evidence>
<dbReference type="Proteomes" id="UP000054279">
    <property type="component" value="Unassembled WGS sequence"/>
</dbReference>
<evidence type="ECO:0008006" key="4">
    <source>
        <dbReference type="Google" id="ProtNLM"/>
    </source>
</evidence>
<accession>A0A0C9TZL3</accession>
<dbReference type="AlphaFoldDB" id="A0A0C9TZL3"/>
<name>A0A0C9TZL3_SPHS4</name>
<evidence type="ECO:0000313" key="2">
    <source>
        <dbReference type="EMBL" id="KIJ27244.1"/>
    </source>
</evidence>
<dbReference type="GO" id="GO:0008270">
    <property type="term" value="F:zinc ion binding"/>
    <property type="evidence" value="ECO:0007669"/>
    <property type="project" value="InterPro"/>
</dbReference>
<reference evidence="2 3" key="1">
    <citation type="submission" date="2014-06" db="EMBL/GenBank/DDBJ databases">
        <title>Evolutionary Origins and Diversification of the Mycorrhizal Mutualists.</title>
        <authorList>
            <consortium name="DOE Joint Genome Institute"/>
            <consortium name="Mycorrhizal Genomics Consortium"/>
            <person name="Kohler A."/>
            <person name="Kuo A."/>
            <person name="Nagy L.G."/>
            <person name="Floudas D."/>
            <person name="Copeland A."/>
            <person name="Barry K.W."/>
            <person name="Cichocki N."/>
            <person name="Veneault-Fourrey C."/>
            <person name="LaButti K."/>
            <person name="Lindquist E.A."/>
            <person name="Lipzen A."/>
            <person name="Lundell T."/>
            <person name="Morin E."/>
            <person name="Murat C."/>
            <person name="Riley R."/>
            <person name="Ohm R."/>
            <person name="Sun H."/>
            <person name="Tunlid A."/>
            <person name="Henrissat B."/>
            <person name="Grigoriev I.V."/>
            <person name="Hibbett D.S."/>
            <person name="Martin F."/>
        </authorList>
    </citation>
    <scope>NUCLEOTIDE SEQUENCE [LARGE SCALE GENOMIC DNA]</scope>
    <source>
        <strain evidence="2 3">SS14</strain>
    </source>
</reference>
<protein>
    <recommendedName>
        <fullName evidence="4">Zn(2)-C6 fungal-type domain-containing protein</fullName>
    </recommendedName>
</protein>
<dbReference type="GO" id="GO:0000981">
    <property type="term" value="F:DNA-binding transcription factor activity, RNA polymerase II-specific"/>
    <property type="evidence" value="ECO:0007669"/>
    <property type="project" value="InterPro"/>
</dbReference>
<feature type="region of interest" description="Disordered" evidence="1">
    <location>
        <begin position="88"/>
        <end position="123"/>
    </location>
</feature>
<keyword evidence="3" id="KW-1185">Reference proteome</keyword>
<dbReference type="HOGENOM" id="CLU_061024_0_0_1"/>
<dbReference type="SUPFAM" id="SSF57701">
    <property type="entry name" value="Zn2/Cys6 DNA-binding domain"/>
    <property type="match status" value="1"/>
</dbReference>